<feature type="domain" description="Antitoxin SocA-like Panacea" evidence="1">
    <location>
        <begin position="30"/>
        <end position="125"/>
    </location>
</feature>
<dbReference type="Proteomes" id="UP000568109">
    <property type="component" value="Unassembled WGS sequence"/>
</dbReference>
<dbReference type="Pfam" id="PF13274">
    <property type="entry name" value="SocA_Panacea"/>
    <property type="match status" value="1"/>
</dbReference>
<organism evidence="2 3">
    <name type="scientific">Candidatus Phytoplasma pruni</name>
    <dbReference type="NCBI Taxonomy" id="479893"/>
    <lineage>
        <taxon>Bacteria</taxon>
        <taxon>Bacillati</taxon>
        <taxon>Mycoplasmatota</taxon>
        <taxon>Mollicutes</taxon>
        <taxon>Acholeplasmatales</taxon>
        <taxon>Acholeplasmataceae</taxon>
        <taxon>Candidatus Phytoplasma</taxon>
        <taxon>16SrIII (X-disease group)</taxon>
    </lineage>
</organism>
<name>A0A851HKW3_9MOLU</name>
<gene>
    <name evidence="2" type="ORF">HR065_03160</name>
</gene>
<reference evidence="2 3" key="1">
    <citation type="submission" date="2020-06" db="EMBL/GenBank/DDBJ databases">
        <title>Draft genome sequence of Candidatus Phytoplasma pruni (X-disease group, subgroup 16SrIII-B) strain ChTDIII from Argentina.</title>
        <authorList>
            <person name="Fernandez F.D."/>
            <person name="Zuebert C."/>
            <person name="Huettel B."/>
            <person name="Kube M."/>
            <person name="Conci L.R."/>
        </authorList>
    </citation>
    <scope>NUCLEOTIDE SEQUENCE [LARGE SCALE GENOMIC DNA]</scope>
    <source>
        <strain evidence="2 3">ChTDIII</strain>
    </source>
</reference>
<dbReference type="EMBL" id="JABUOH010000065">
    <property type="protein sequence ID" value="NWN46059.1"/>
    <property type="molecule type" value="Genomic_DNA"/>
</dbReference>
<accession>A0A851HKW3</accession>
<evidence type="ECO:0000313" key="3">
    <source>
        <dbReference type="Proteomes" id="UP000568109"/>
    </source>
</evidence>
<evidence type="ECO:0000259" key="1">
    <source>
        <dbReference type="Pfam" id="PF13274"/>
    </source>
</evidence>
<evidence type="ECO:0000313" key="2">
    <source>
        <dbReference type="EMBL" id="NWN46059.1"/>
    </source>
</evidence>
<comment type="caution">
    <text evidence="2">The sequence shown here is derived from an EMBL/GenBank/DDBJ whole genome shotgun (WGS) entry which is preliminary data.</text>
</comment>
<dbReference type="AlphaFoldDB" id="A0A851HKW3"/>
<dbReference type="RefSeq" id="WP_178734440.1">
    <property type="nucleotide sequence ID" value="NZ_JABUOH010000065.1"/>
</dbReference>
<protein>
    <submittedName>
        <fullName evidence="2">DUF4065 domain-containing protein</fullName>
    </submittedName>
</protein>
<keyword evidence="3" id="KW-1185">Reference proteome</keyword>
<dbReference type="InterPro" id="IPR025272">
    <property type="entry name" value="SocA_Panacea"/>
</dbReference>
<sequence>MFEPKKISNIFIADAANYLIKRVEVNHMKLQKLLYYAYCKHLVKYKEKFIVGKAQAWPKGPVFKPLYQHLKHYGRDEIIVKTIEQGNEKKLSPSRKATLDFIINKYGFVDAGSLMRQTMREEPWQDYYEEAEYGHFPKSRSIPDESLYEYFKKEENWYHFHKICPTCLKEMD</sequence>
<proteinExistence type="predicted"/>